<dbReference type="PANTHER" id="PTHR30346">
    <property type="entry name" value="TRANSCRIPTIONAL DUAL REGULATOR HCAR-RELATED"/>
    <property type="match status" value="1"/>
</dbReference>
<dbReference type="AlphaFoldDB" id="A0A645AGG3"/>
<dbReference type="InterPro" id="IPR036388">
    <property type="entry name" value="WH-like_DNA-bd_sf"/>
</dbReference>
<evidence type="ECO:0000256" key="1">
    <source>
        <dbReference type="ARBA" id="ARBA00009437"/>
    </source>
</evidence>
<comment type="caution">
    <text evidence="6">The sequence shown here is derived from an EMBL/GenBank/DDBJ whole genome shotgun (WGS) entry which is preliminary data.</text>
</comment>
<dbReference type="Pfam" id="PF03466">
    <property type="entry name" value="LysR_substrate"/>
    <property type="match status" value="1"/>
</dbReference>
<evidence type="ECO:0000256" key="4">
    <source>
        <dbReference type="ARBA" id="ARBA00023163"/>
    </source>
</evidence>
<organism evidence="6">
    <name type="scientific">bioreactor metagenome</name>
    <dbReference type="NCBI Taxonomy" id="1076179"/>
    <lineage>
        <taxon>unclassified sequences</taxon>
        <taxon>metagenomes</taxon>
        <taxon>ecological metagenomes</taxon>
    </lineage>
</organism>
<sequence>MNLKEQLYVCTLAEEGNMSKAAKKLFISQPALSLYINNLEKTLGTKLFLRKGNSYTLTYMGEKYVLKAKEMLFLEREFNTELHNFFRGSTGRLRIGVQLRRSPYIVAEIASHFRDTYPEIELVFTESNTSVLEAMVANFELDLIIYSCMKRRKDLNYVHIFNDNLFLAVNSSSKLRRKAKWGEDGNFQYIDFKELENETFILPQKGQSLREASDILFEKSGIIPKKIIEIRNIETIMKLVSSDFGVGFNRVSYINYMSHIKNVEYYNVLQDEITSELVIAYPSVSTEIKNFNEIVNSIKNIFSVDI</sequence>
<dbReference type="Gene3D" id="1.10.10.10">
    <property type="entry name" value="Winged helix-like DNA-binding domain superfamily/Winged helix DNA-binding domain"/>
    <property type="match status" value="1"/>
</dbReference>
<keyword evidence="3" id="KW-0238">DNA-binding</keyword>
<protein>
    <recommendedName>
        <fullName evidence="5">HTH lysR-type domain-containing protein</fullName>
    </recommendedName>
</protein>
<feature type="domain" description="HTH lysR-type" evidence="5">
    <location>
        <begin position="1"/>
        <end position="58"/>
    </location>
</feature>
<evidence type="ECO:0000313" key="6">
    <source>
        <dbReference type="EMBL" id="MPM52290.1"/>
    </source>
</evidence>
<reference evidence="6" key="1">
    <citation type="submission" date="2019-08" db="EMBL/GenBank/DDBJ databases">
        <authorList>
            <person name="Kucharzyk K."/>
            <person name="Murdoch R.W."/>
            <person name="Higgins S."/>
            <person name="Loffler F."/>
        </authorList>
    </citation>
    <scope>NUCLEOTIDE SEQUENCE</scope>
</reference>
<dbReference type="InterPro" id="IPR036390">
    <property type="entry name" value="WH_DNA-bd_sf"/>
</dbReference>
<evidence type="ECO:0000259" key="5">
    <source>
        <dbReference type="PROSITE" id="PS50931"/>
    </source>
</evidence>
<keyword evidence="4" id="KW-0804">Transcription</keyword>
<accession>A0A645AGG3</accession>
<dbReference type="EMBL" id="VSSQ01013795">
    <property type="protein sequence ID" value="MPM52290.1"/>
    <property type="molecule type" value="Genomic_DNA"/>
</dbReference>
<dbReference type="Pfam" id="PF00126">
    <property type="entry name" value="HTH_1"/>
    <property type="match status" value="1"/>
</dbReference>
<dbReference type="InterPro" id="IPR000847">
    <property type="entry name" value="LysR_HTH_N"/>
</dbReference>
<proteinExistence type="inferred from homology"/>
<name>A0A645AGG3_9ZZZZ</name>
<dbReference type="PROSITE" id="PS50931">
    <property type="entry name" value="HTH_LYSR"/>
    <property type="match status" value="1"/>
</dbReference>
<comment type="similarity">
    <text evidence="1">Belongs to the LysR transcriptional regulatory family.</text>
</comment>
<dbReference type="SUPFAM" id="SSF53850">
    <property type="entry name" value="Periplasmic binding protein-like II"/>
    <property type="match status" value="1"/>
</dbReference>
<dbReference type="GO" id="GO:0032993">
    <property type="term" value="C:protein-DNA complex"/>
    <property type="evidence" value="ECO:0007669"/>
    <property type="project" value="TreeGrafter"/>
</dbReference>
<dbReference type="GO" id="GO:0003700">
    <property type="term" value="F:DNA-binding transcription factor activity"/>
    <property type="evidence" value="ECO:0007669"/>
    <property type="project" value="InterPro"/>
</dbReference>
<dbReference type="CDD" id="cd05466">
    <property type="entry name" value="PBP2_LTTR_substrate"/>
    <property type="match status" value="1"/>
</dbReference>
<dbReference type="InterPro" id="IPR005119">
    <property type="entry name" value="LysR_subst-bd"/>
</dbReference>
<keyword evidence="2" id="KW-0805">Transcription regulation</keyword>
<dbReference type="PRINTS" id="PR00039">
    <property type="entry name" value="HTHLYSR"/>
</dbReference>
<dbReference type="Gene3D" id="3.40.190.290">
    <property type="match status" value="1"/>
</dbReference>
<evidence type="ECO:0000256" key="3">
    <source>
        <dbReference type="ARBA" id="ARBA00023125"/>
    </source>
</evidence>
<dbReference type="SUPFAM" id="SSF46785">
    <property type="entry name" value="Winged helix' DNA-binding domain"/>
    <property type="match status" value="1"/>
</dbReference>
<evidence type="ECO:0000256" key="2">
    <source>
        <dbReference type="ARBA" id="ARBA00023015"/>
    </source>
</evidence>
<gene>
    <name evidence="6" type="ORF">SDC9_99049</name>
</gene>
<dbReference type="PANTHER" id="PTHR30346:SF17">
    <property type="entry name" value="LYSR FAMILY TRANSCRIPTIONAL REGULATOR"/>
    <property type="match status" value="1"/>
</dbReference>
<dbReference type="GO" id="GO:0003677">
    <property type="term" value="F:DNA binding"/>
    <property type="evidence" value="ECO:0007669"/>
    <property type="project" value="UniProtKB-KW"/>
</dbReference>